<sequence length="90" mass="10364">MPIFNDKQYFEREEDIDFLITLSPHDEAPRSGIYRCEHCGYEIVSVKGRKLPPQSPSVHEHKSPHRGLMSATQAPPIEWRLVAIAKHLDD</sequence>
<reference evidence="2 3" key="1">
    <citation type="submission" date="2017-04" db="EMBL/GenBank/DDBJ databases">
        <authorList>
            <person name="Afonso C.L."/>
            <person name="Miller P.J."/>
            <person name="Scott M.A."/>
            <person name="Spackman E."/>
            <person name="Goraichik I."/>
            <person name="Dimitrov K.M."/>
            <person name="Suarez D.L."/>
            <person name="Swayne D.E."/>
        </authorList>
    </citation>
    <scope>NUCLEOTIDE SEQUENCE [LARGE SCALE GENOMIC DNA]</scope>
    <source>
        <strain evidence="2 3">A2P</strain>
    </source>
</reference>
<organism evidence="2 3">
    <name type="scientific">Azospirillum oryzae</name>
    <dbReference type="NCBI Taxonomy" id="286727"/>
    <lineage>
        <taxon>Bacteria</taxon>
        <taxon>Pseudomonadati</taxon>
        <taxon>Pseudomonadota</taxon>
        <taxon>Alphaproteobacteria</taxon>
        <taxon>Rhodospirillales</taxon>
        <taxon>Azospirillaceae</taxon>
        <taxon>Azospirillum</taxon>
    </lineage>
</organism>
<proteinExistence type="predicted"/>
<dbReference type="AlphaFoldDB" id="A0A1X7GBQ7"/>
<evidence type="ECO:0000313" key="3">
    <source>
        <dbReference type="Proteomes" id="UP000192936"/>
    </source>
</evidence>
<feature type="region of interest" description="Disordered" evidence="1">
    <location>
        <begin position="50"/>
        <end position="70"/>
    </location>
</feature>
<evidence type="ECO:0000256" key="1">
    <source>
        <dbReference type="SAM" id="MobiDB-lite"/>
    </source>
</evidence>
<name>A0A1X7GBQ7_9PROT</name>
<gene>
    <name evidence="2" type="ORF">SAMN02982917_3591</name>
</gene>
<dbReference type="EMBL" id="FXAK01000007">
    <property type="protein sequence ID" value="SMF67302.1"/>
    <property type="molecule type" value="Genomic_DNA"/>
</dbReference>
<evidence type="ECO:0008006" key="4">
    <source>
        <dbReference type="Google" id="ProtNLM"/>
    </source>
</evidence>
<evidence type="ECO:0000313" key="2">
    <source>
        <dbReference type="EMBL" id="SMF67302.1"/>
    </source>
</evidence>
<accession>A0A1X7GBQ7</accession>
<dbReference type="Proteomes" id="UP000192936">
    <property type="component" value="Unassembled WGS sequence"/>
</dbReference>
<protein>
    <recommendedName>
        <fullName evidence="4">Protein L</fullName>
    </recommendedName>
</protein>